<dbReference type="Proteomes" id="UP000320475">
    <property type="component" value="Unassembled WGS sequence"/>
</dbReference>
<feature type="region of interest" description="Disordered" evidence="1">
    <location>
        <begin position="643"/>
        <end position="757"/>
    </location>
</feature>
<feature type="region of interest" description="Disordered" evidence="1">
    <location>
        <begin position="1035"/>
        <end position="1059"/>
    </location>
</feature>
<dbReference type="OrthoDB" id="10411428at2759"/>
<feature type="region of interest" description="Disordered" evidence="1">
    <location>
        <begin position="863"/>
        <end position="943"/>
    </location>
</feature>
<evidence type="ECO:0000313" key="2">
    <source>
        <dbReference type="EMBL" id="TPX48867.1"/>
    </source>
</evidence>
<proteinExistence type="predicted"/>
<feature type="compositionally biased region" description="Polar residues" evidence="1">
    <location>
        <begin position="793"/>
        <end position="807"/>
    </location>
</feature>
<feature type="compositionally biased region" description="Polar residues" evidence="1">
    <location>
        <begin position="690"/>
        <end position="704"/>
    </location>
</feature>
<evidence type="ECO:0000313" key="3">
    <source>
        <dbReference type="Proteomes" id="UP000320475"/>
    </source>
</evidence>
<reference evidence="2 3" key="1">
    <citation type="journal article" date="2019" name="Sci. Rep.">
        <title>Comparative genomics of chytrid fungi reveal insights into the obligate biotrophic and pathogenic lifestyle of Synchytrium endobioticum.</title>
        <authorList>
            <person name="van de Vossenberg B.T.L.H."/>
            <person name="Warris S."/>
            <person name="Nguyen H.D.T."/>
            <person name="van Gent-Pelzer M.P.E."/>
            <person name="Joly D.L."/>
            <person name="van de Geest H.C."/>
            <person name="Bonants P.J.M."/>
            <person name="Smith D.S."/>
            <person name="Levesque C.A."/>
            <person name="van der Lee T.A.J."/>
        </authorList>
    </citation>
    <scope>NUCLEOTIDE SEQUENCE [LARGE SCALE GENOMIC DNA]</scope>
    <source>
        <strain evidence="2 3">LEV6574</strain>
    </source>
</reference>
<sequence length="1059" mass="115168">MVVTDPEFSSEAALALRRVYPILAPDDVLLETPTFRAGSAWDRPDEFQPPTNTHNYILSSQEYKAGGELGPRTCLYLNLAHTLWAFDSFEQALRFHRDHADTIAGNHANKLEELSTVTLSPADKLSPQNVPPTLRVGDEAKLYVGLSTSAEEIPKRQRASVWSTIYIFVCENTLHRLELTKIGRGAAIAKGIESHGSAAALHYFHSEDGVTDLRLVGRLVRVLEGRTVEMVELGLVHGPRRFSDAVRECVPSMRTWANDWERHVTKTAPKPVNPAILFAKAKKIIGDLKSGKPAMMVAALHWEEIDPAMEQFVRHGGIEAVVDLLLSHPLNSERPKDLQRVLGSRGGICMQASIVLGLALREPAGAKYYPGRAVLSKLITMFCRGDVGETMAALHVLADLCAGPPPPEPTQSGGIHSKIPLPPKKDPTAMTQVAESVWVIAGMSILCRMGDLYRTFGDLENLRDDHGFYAAMEDLLASFSSGLISWEPEPGVAGDFACHGDQTYVLGHCVSGGLDASHHLFQLWATAHDDIGRSSKIPPLTELCSRISLICEGLPSVAEQLRGYRRWQDVRRLVTAVASPELTVVQGWKDLWGAFADLCARAGGLPKGGVEEARRLRGIGISSAKNRTVKEASLVDVDDASVVSSEKGNNNSELYGNTSVSSHHDKAPAGSTSNTSSGKKRAGSKRIAPRTSSIIHETESQTSSRLERTIDGSTSRMFRSPVPRATAFPAAQTTEPVELKQSPTRHNNYDGESVVRNSHPKFNSLEQSDMQPVRHKYVAEEELQKEVGLDGGRTSNSHIYTNSNGTRESNKDEDTLVSLATNNRKTKGMVPQAVLELADVFGGPSVDATISCEVLPDGKQVDRINNAESVSNTIRSPTSPKTTMQTPPLLPLTAPQSPGFSGNLGPVSGRNTLHSSPQSAKSPRKSTSTKALIPDDGDDQWEEDTPKLSIALRSKKSTKKFPVRTTSIPAKLRKGGKAITAVSKRKSNVVSPPVTPPSDEAFVILEDDGDETQGAISSQAESLADFDPLFATERRKRDGMRKAQLEKEAEERCVCEEGE</sequence>
<name>A0A507DBX0_9FUNG</name>
<protein>
    <submittedName>
        <fullName evidence="2">Uncharacterized protein</fullName>
    </submittedName>
</protein>
<dbReference type="AlphaFoldDB" id="A0A507DBX0"/>
<comment type="caution">
    <text evidence="2">The sequence shown here is derived from an EMBL/GenBank/DDBJ whole genome shotgun (WGS) entry which is preliminary data.</text>
</comment>
<feature type="compositionally biased region" description="Polar residues" evidence="1">
    <location>
        <begin position="909"/>
        <end position="930"/>
    </location>
</feature>
<evidence type="ECO:0000256" key="1">
    <source>
        <dbReference type="SAM" id="MobiDB-lite"/>
    </source>
</evidence>
<accession>A0A507DBX0</accession>
<feature type="compositionally biased region" description="Low complexity" evidence="1">
    <location>
        <begin position="880"/>
        <end position="898"/>
    </location>
</feature>
<feature type="compositionally biased region" description="Polar residues" evidence="1">
    <location>
        <begin position="866"/>
        <end position="879"/>
    </location>
</feature>
<feature type="compositionally biased region" description="Polar residues" evidence="1">
    <location>
        <begin position="731"/>
        <end position="746"/>
    </location>
</feature>
<dbReference type="EMBL" id="QEAM01000044">
    <property type="protein sequence ID" value="TPX48867.1"/>
    <property type="molecule type" value="Genomic_DNA"/>
</dbReference>
<feature type="compositionally biased region" description="Polar residues" evidence="1">
    <location>
        <begin position="646"/>
        <end position="661"/>
    </location>
</feature>
<organism evidence="2 3">
    <name type="scientific">Synchytrium endobioticum</name>
    <dbReference type="NCBI Taxonomy" id="286115"/>
    <lineage>
        <taxon>Eukaryota</taxon>
        <taxon>Fungi</taxon>
        <taxon>Fungi incertae sedis</taxon>
        <taxon>Chytridiomycota</taxon>
        <taxon>Chytridiomycota incertae sedis</taxon>
        <taxon>Chytridiomycetes</taxon>
        <taxon>Synchytriales</taxon>
        <taxon>Synchytriaceae</taxon>
        <taxon>Synchytrium</taxon>
    </lineage>
</organism>
<feature type="compositionally biased region" description="Basic residues" evidence="1">
    <location>
        <begin position="678"/>
        <end position="688"/>
    </location>
</feature>
<feature type="region of interest" description="Disordered" evidence="1">
    <location>
        <begin position="785"/>
        <end position="814"/>
    </location>
</feature>
<gene>
    <name evidence="2" type="ORF">SeLEV6574_g01792</name>
</gene>